<dbReference type="EMBL" id="JAJSOF020000003">
    <property type="protein sequence ID" value="KAJ4449274.1"/>
    <property type="molecule type" value="Genomic_DNA"/>
</dbReference>
<evidence type="ECO:0000313" key="1">
    <source>
        <dbReference type="EMBL" id="KAJ4449274.1"/>
    </source>
</evidence>
<keyword evidence="2" id="KW-1185">Reference proteome</keyword>
<reference evidence="1 2" key="1">
    <citation type="journal article" date="2022" name="Allergy">
        <title>Genome assembly and annotation of Periplaneta americana reveal a comprehensive cockroach allergen profile.</title>
        <authorList>
            <person name="Wang L."/>
            <person name="Xiong Q."/>
            <person name="Saelim N."/>
            <person name="Wang L."/>
            <person name="Nong W."/>
            <person name="Wan A.T."/>
            <person name="Shi M."/>
            <person name="Liu X."/>
            <person name="Cao Q."/>
            <person name="Hui J.H.L."/>
            <person name="Sookrung N."/>
            <person name="Leung T.F."/>
            <person name="Tungtrongchitr A."/>
            <person name="Tsui S.K.W."/>
        </authorList>
    </citation>
    <scope>NUCLEOTIDE SEQUENCE [LARGE SCALE GENOMIC DNA]</scope>
    <source>
        <strain evidence="1">PWHHKU_190912</strain>
    </source>
</reference>
<sequence length="67" mass="8057">MDDVRLPKPLLDGRILSMARRGRPRKRWFQNISYDLKRLGISGWWKKAKRRDEWRRIAEEAKAHAGL</sequence>
<dbReference type="Proteomes" id="UP001148838">
    <property type="component" value="Unassembled WGS sequence"/>
</dbReference>
<comment type="caution">
    <text evidence="1">The sequence shown here is derived from an EMBL/GenBank/DDBJ whole genome shotgun (WGS) entry which is preliminary data.</text>
</comment>
<gene>
    <name evidence="1" type="ORF">ANN_00672</name>
</gene>
<organism evidence="1 2">
    <name type="scientific">Periplaneta americana</name>
    <name type="common">American cockroach</name>
    <name type="synonym">Blatta americana</name>
    <dbReference type="NCBI Taxonomy" id="6978"/>
    <lineage>
        <taxon>Eukaryota</taxon>
        <taxon>Metazoa</taxon>
        <taxon>Ecdysozoa</taxon>
        <taxon>Arthropoda</taxon>
        <taxon>Hexapoda</taxon>
        <taxon>Insecta</taxon>
        <taxon>Pterygota</taxon>
        <taxon>Neoptera</taxon>
        <taxon>Polyneoptera</taxon>
        <taxon>Dictyoptera</taxon>
        <taxon>Blattodea</taxon>
        <taxon>Blattoidea</taxon>
        <taxon>Blattidae</taxon>
        <taxon>Blattinae</taxon>
        <taxon>Periplaneta</taxon>
    </lineage>
</organism>
<evidence type="ECO:0000313" key="2">
    <source>
        <dbReference type="Proteomes" id="UP001148838"/>
    </source>
</evidence>
<accession>A0ABQ8TRG0</accession>
<proteinExistence type="predicted"/>
<protein>
    <submittedName>
        <fullName evidence="1">Uncharacterized protein</fullName>
    </submittedName>
</protein>
<name>A0ABQ8TRG0_PERAM</name>